<dbReference type="EMBL" id="FNON01000004">
    <property type="protein sequence ID" value="SDY14219.1"/>
    <property type="molecule type" value="Genomic_DNA"/>
</dbReference>
<dbReference type="CDD" id="cd02440">
    <property type="entry name" value="AdoMet_MTases"/>
    <property type="match status" value="1"/>
</dbReference>
<dbReference type="STRING" id="589385.SAMN05421504_104645"/>
<dbReference type="Proteomes" id="UP000199515">
    <property type="component" value="Unassembled WGS sequence"/>
</dbReference>
<dbReference type="PANTHER" id="PTHR42912:SF80">
    <property type="entry name" value="METHYLTRANSFERASE DOMAIN-CONTAINING PROTEIN"/>
    <property type="match status" value="1"/>
</dbReference>
<evidence type="ECO:0000259" key="1">
    <source>
        <dbReference type="Pfam" id="PF08241"/>
    </source>
</evidence>
<dbReference type="InterPro" id="IPR050508">
    <property type="entry name" value="Methyltransf_Superfamily"/>
</dbReference>
<reference evidence="2" key="1">
    <citation type="submission" date="2016-10" db="EMBL/GenBank/DDBJ databases">
        <authorList>
            <person name="de Groot N.N."/>
        </authorList>
    </citation>
    <scope>NUCLEOTIDE SEQUENCE [LARGE SCALE GENOMIC DNA]</scope>
    <source>
        <strain evidence="2">CPCC 202699</strain>
    </source>
</reference>
<gene>
    <name evidence="2" type="ORF">SAMN05421504_104645</name>
</gene>
<proteinExistence type="predicted"/>
<accession>A0A1H3HHS9</accession>
<dbReference type="AlphaFoldDB" id="A0A1H3HHS9"/>
<dbReference type="Gene3D" id="3.40.50.150">
    <property type="entry name" value="Vaccinia Virus protein VP39"/>
    <property type="match status" value="1"/>
</dbReference>
<sequence>MTEMLDRAFGHPRGLLGRIGALLMTHGNGPTERHVVEVAKLTPEESVLVVGPGPGVGLEAAAGRAGRVIGVDPSEEMLGLCRERCGDAVELRKGTAEDTGEDDSSVDVVLSVNNVLLWEDRAAGIAELFRVLKPGGRLVLSTHEKWLPVSRHVLAEELETAGFVDVQTWTWEPPGFGAALAAQLRARKPL</sequence>
<dbReference type="GO" id="GO:0008757">
    <property type="term" value="F:S-adenosylmethionine-dependent methyltransferase activity"/>
    <property type="evidence" value="ECO:0007669"/>
    <property type="project" value="InterPro"/>
</dbReference>
<dbReference type="PANTHER" id="PTHR42912">
    <property type="entry name" value="METHYLTRANSFERASE"/>
    <property type="match status" value="1"/>
</dbReference>
<keyword evidence="3" id="KW-1185">Reference proteome</keyword>
<keyword evidence="2" id="KW-0830">Ubiquinone</keyword>
<dbReference type="Pfam" id="PF08241">
    <property type="entry name" value="Methyltransf_11"/>
    <property type="match status" value="1"/>
</dbReference>
<protein>
    <submittedName>
        <fullName evidence="2">Ubiquinone/menaquinone biosynthesis C-methylase UbiE</fullName>
    </submittedName>
</protein>
<dbReference type="RefSeq" id="WP_245757450.1">
    <property type="nucleotide sequence ID" value="NZ_FNON01000004.1"/>
</dbReference>
<organism evidence="2 3">
    <name type="scientific">Amycolatopsis xylanica</name>
    <dbReference type="NCBI Taxonomy" id="589385"/>
    <lineage>
        <taxon>Bacteria</taxon>
        <taxon>Bacillati</taxon>
        <taxon>Actinomycetota</taxon>
        <taxon>Actinomycetes</taxon>
        <taxon>Pseudonocardiales</taxon>
        <taxon>Pseudonocardiaceae</taxon>
        <taxon>Amycolatopsis</taxon>
    </lineage>
</organism>
<evidence type="ECO:0000313" key="2">
    <source>
        <dbReference type="EMBL" id="SDY14219.1"/>
    </source>
</evidence>
<keyword evidence="2" id="KW-0489">Methyltransferase</keyword>
<dbReference type="InterPro" id="IPR029063">
    <property type="entry name" value="SAM-dependent_MTases_sf"/>
</dbReference>
<dbReference type="GO" id="GO:0032259">
    <property type="term" value="P:methylation"/>
    <property type="evidence" value="ECO:0007669"/>
    <property type="project" value="UniProtKB-KW"/>
</dbReference>
<evidence type="ECO:0000313" key="3">
    <source>
        <dbReference type="Proteomes" id="UP000199515"/>
    </source>
</evidence>
<dbReference type="InterPro" id="IPR013216">
    <property type="entry name" value="Methyltransf_11"/>
</dbReference>
<dbReference type="SUPFAM" id="SSF53335">
    <property type="entry name" value="S-adenosyl-L-methionine-dependent methyltransferases"/>
    <property type="match status" value="1"/>
</dbReference>
<name>A0A1H3HHS9_9PSEU</name>
<feature type="domain" description="Methyltransferase type 11" evidence="1">
    <location>
        <begin position="49"/>
        <end position="140"/>
    </location>
</feature>
<keyword evidence="2" id="KW-0808">Transferase</keyword>